<organism evidence="8 9">
    <name type="scientific">Cupriavidus respiraculi</name>
    <dbReference type="NCBI Taxonomy" id="195930"/>
    <lineage>
        <taxon>Bacteria</taxon>
        <taxon>Pseudomonadati</taxon>
        <taxon>Pseudomonadota</taxon>
        <taxon>Betaproteobacteria</taxon>
        <taxon>Burkholderiales</taxon>
        <taxon>Burkholderiaceae</taxon>
        <taxon>Cupriavidus</taxon>
    </lineage>
</organism>
<dbReference type="SUPFAM" id="SSF88659">
    <property type="entry name" value="Sigma3 and sigma4 domains of RNA polymerase sigma factors"/>
    <property type="match status" value="1"/>
</dbReference>
<evidence type="ECO:0000256" key="5">
    <source>
        <dbReference type="SAM" id="MobiDB-lite"/>
    </source>
</evidence>
<evidence type="ECO:0000256" key="2">
    <source>
        <dbReference type="ARBA" id="ARBA00023015"/>
    </source>
</evidence>
<dbReference type="InterPro" id="IPR014284">
    <property type="entry name" value="RNA_pol_sigma-70_dom"/>
</dbReference>
<dbReference type="EMBL" id="CAJZAH010000001">
    <property type="protein sequence ID" value="CAG9166983.1"/>
    <property type="molecule type" value="Genomic_DNA"/>
</dbReference>
<gene>
    <name evidence="8" type="primary">sigK</name>
    <name evidence="8" type="ORF">LMG21510_00613</name>
</gene>
<dbReference type="PANTHER" id="PTHR43133:SF62">
    <property type="entry name" value="RNA POLYMERASE SIGMA FACTOR SIGZ"/>
    <property type="match status" value="1"/>
</dbReference>
<dbReference type="PANTHER" id="PTHR43133">
    <property type="entry name" value="RNA POLYMERASE ECF-TYPE SIGMA FACTO"/>
    <property type="match status" value="1"/>
</dbReference>
<dbReference type="InterPro" id="IPR039425">
    <property type="entry name" value="RNA_pol_sigma-70-like"/>
</dbReference>
<accession>A0ABN7Y0T6</accession>
<keyword evidence="9" id="KW-1185">Reference proteome</keyword>
<dbReference type="InterPro" id="IPR013249">
    <property type="entry name" value="RNA_pol_sigma70_r4_t2"/>
</dbReference>
<evidence type="ECO:0000256" key="1">
    <source>
        <dbReference type="ARBA" id="ARBA00010641"/>
    </source>
</evidence>
<evidence type="ECO:0000313" key="9">
    <source>
        <dbReference type="Proteomes" id="UP000721236"/>
    </source>
</evidence>
<dbReference type="CDD" id="cd06171">
    <property type="entry name" value="Sigma70_r4"/>
    <property type="match status" value="1"/>
</dbReference>
<proteinExistence type="inferred from homology"/>
<protein>
    <submittedName>
        <fullName evidence="8">ECF RNA polymerase sigma factor SigK</fullName>
    </submittedName>
</protein>
<dbReference type="NCBIfam" id="TIGR02937">
    <property type="entry name" value="sigma70-ECF"/>
    <property type="match status" value="1"/>
</dbReference>
<feature type="compositionally biased region" description="Polar residues" evidence="5">
    <location>
        <begin position="32"/>
        <end position="42"/>
    </location>
</feature>
<dbReference type="Pfam" id="PF04542">
    <property type="entry name" value="Sigma70_r2"/>
    <property type="match status" value="1"/>
</dbReference>
<sequence length="228" mass="25059">MGRAAAPRRPADRYAMIVPIRRGPGSRGCHDLSSQPKSQRLQRPTEPFDYEAAIAGCARKDQRALRSLYERDGPYLLGVALRIVRDRQAAEDVLHDAFVSVWAKASGFDPALGAGRGWLFSIVRHQALNVVRARMREVYPEEEAMAALEDANAYAAAAGRSTPQETHVTLGRLGACLETLDGPKRESILYAYLEGCSHGEIAARMGSPLGTVKAWIRRGLDALRECMQ</sequence>
<keyword evidence="4" id="KW-0804">Transcription</keyword>
<dbReference type="SUPFAM" id="SSF88946">
    <property type="entry name" value="Sigma2 domain of RNA polymerase sigma factors"/>
    <property type="match status" value="1"/>
</dbReference>
<evidence type="ECO:0000256" key="4">
    <source>
        <dbReference type="ARBA" id="ARBA00023163"/>
    </source>
</evidence>
<name>A0ABN7Y0T6_9BURK</name>
<dbReference type="Gene3D" id="1.10.1740.10">
    <property type="match status" value="1"/>
</dbReference>
<keyword evidence="2" id="KW-0805">Transcription regulation</keyword>
<dbReference type="Pfam" id="PF08281">
    <property type="entry name" value="Sigma70_r4_2"/>
    <property type="match status" value="1"/>
</dbReference>
<feature type="domain" description="RNA polymerase sigma-70 region 2" evidence="6">
    <location>
        <begin position="68"/>
        <end position="136"/>
    </location>
</feature>
<dbReference type="Proteomes" id="UP000721236">
    <property type="component" value="Unassembled WGS sequence"/>
</dbReference>
<dbReference type="Gene3D" id="1.10.10.10">
    <property type="entry name" value="Winged helix-like DNA-binding domain superfamily/Winged helix DNA-binding domain"/>
    <property type="match status" value="1"/>
</dbReference>
<dbReference type="InterPro" id="IPR013324">
    <property type="entry name" value="RNA_pol_sigma_r3/r4-like"/>
</dbReference>
<evidence type="ECO:0000313" key="8">
    <source>
        <dbReference type="EMBL" id="CAG9166983.1"/>
    </source>
</evidence>
<reference evidence="8 9" key="1">
    <citation type="submission" date="2021-08" db="EMBL/GenBank/DDBJ databases">
        <authorList>
            <person name="Peeters C."/>
        </authorList>
    </citation>
    <scope>NUCLEOTIDE SEQUENCE [LARGE SCALE GENOMIC DNA]</scope>
    <source>
        <strain evidence="8 9">LMG 21510</strain>
    </source>
</reference>
<dbReference type="InterPro" id="IPR036388">
    <property type="entry name" value="WH-like_DNA-bd_sf"/>
</dbReference>
<feature type="domain" description="RNA polymerase sigma factor 70 region 4 type 2" evidence="7">
    <location>
        <begin position="172"/>
        <end position="223"/>
    </location>
</feature>
<dbReference type="InterPro" id="IPR013325">
    <property type="entry name" value="RNA_pol_sigma_r2"/>
</dbReference>
<comment type="similarity">
    <text evidence="1">Belongs to the sigma-70 factor family. ECF subfamily.</text>
</comment>
<comment type="caution">
    <text evidence="8">The sequence shown here is derived from an EMBL/GenBank/DDBJ whole genome shotgun (WGS) entry which is preliminary data.</text>
</comment>
<evidence type="ECO:0000256" key="3">
    <source>
        <dbReference type="ARBA" id="ARBA00023082"/>
    </source>
</evidence>
<evidence type="ECO:0000259" key="6">
    <source>
        <dbReference type="Pfam" id="PF04542"/>
    </source>
</evidence>
<keyword evidence="3" id="KW-0731">Sigma factor</keyword>
<evidence type="ECO:0000259" key="7">
    <source>
        <dbReference type="Pfam" id="PF08281"/>
    </source>
</evidence>
<dbReference type="InterPro" id="IPR007627">
    <property type="entry name" value="RNA_pol_sigma70_r2"/>
</dbReference>
<feature type="region of interest" description="Disordered" evidence="5">
    <location>
        <begin position="22"/>
        <end position="43"/>
    </location>
</feature>